<dbReference type="PANTHER" id="PTHR10126">
    <property type="entry name" value="TATA-BOX BINDING PROTEIN"/>
    <property type="match status" value="1"/>
</dbReference>
<evidence type="ECO:0000256" key="2">
    <source>
        <dbReference type="ARBA" id="ARBA00023125"/>
    </source>
</evidence>
<evidence type="ECO:0000256" key="4">
    <source>
        <dbReference type="SAM" id="Phobius"/>
    </source>
</evidence>
<protein>
    <submittedName>
        <fullName evidence="5">TATA-box-binding protein</fullName>
    </submittedName>
</protein>
<organism evidence="5">
    <name type="scientific">Sesamum latifolium</name>
    <dbReference type="NCBI Taxonomy" id="2727402"/>
    <lineage>
        <taxon>Eukaryota</taxon>
        <taxon>Viridiplantae</taxon>
        <taxon>Streptophyta</taxon>
        <taxon>Embryophyta</taxon>
        <taxon>Tracheophyta</taxon>
        <taxon>Spermatophyta</taxon>
        <taxon>Magnoliopsida</taxon>
        <taxon>eudicotyledons</taxon>
        <taxon>Gunneridae</taxon>
        <taxon>Pentapetalae</taxon>
        <taxon>asterids</taxon>
        <taxon>lamiids</taxon>
        <taxon>Lamiales</taxon>
        <taxon>Pedaliaceae</taxon>
        <taxon>Sesamum</taxon>
    </lineage>
</organism>
<evidence type="ECO:0000256" key="3">
    <source>
        <dbReference type="ARBA" id="ARBA00023163"/>
    </source>
</evidence>
<dbReference type="SUPFAM" id="SSF55945">
    <property type="entry name" value="TATA-box binding protein-like"/>
    <property type="match status" value="1"/>
</dbReference>
<proteinExistence type="inferred from homology"/>
<dbReference type="EMBL" id="JACGWN010000010">
    <property type="protein sequence ID" value="KAL0428453.1"/>
    <property type="molecule type" value="Genomic_DNA"/>
</dbReference>
<comment type="caution">
    <text evidence="5">The sequence shown here is derived from an EMBL/GenBank/DDBJ whole genome shotgun (WGS) entry which is preliminary data.</text>
</comment>
<keyword evidence="4" id="KW-0472">Membrane</keyword>
<dbReference type="InterPro" id="IPR012295">
    <property type="entry name" value="TBP_dom_sf"/>
</dbReference>
<sequence length="76" mass="8677">MVGSCDVKFPIRLGNMICGHGVYSIYESEIFSRLIYRMKKRRVMILVFASGKIVIVGAKVKEDVFTAFDNIYPILE</sequence>
<feature type="transmembrane region" description="Helical" evidence="4">
    <location>
        <begin position="43"/>
        <end position="60"/>
    </location>
</feature>
<keyword evidence="4" id="KW-0812">Transmembrane</keyword>
<reference evidence="5" key="1">
    <citation type="submission" date="2020-06" db="EMBL/GenBank/DDBJ databases">
        <authorList>
            <person name="Li T."/>
            <person name="Hu X."/>
            <person name="Zhang T."/>
            <person name="Song X."/>
            <person name="Zhang H."/>
            <person name="Dai N."/>
            <person name="Sheng W."/>
            <person name="Hou X."/>
            <person name="Wei L."/>
        </authorList>
    </citation>
    <scope>NUCLEOTIDE SEQUENCE</scope>
    <source>
        <strain evidence="5">KEN1</strain>
        <tissue evidence="5">Leaf</tissue>
    </source>
</reference>
<evidence type="ECO:0000313" key="5">
    <source>
        <dbReference type="EMBL" id="KAL0428453.1"/>
    </source>
</evidence>
<dbReference type="GO" id="GO:0006352">
    <property type="term" value="P:DNA-templated transcription initiation"/>
    <property type="evidence" value="ECO:0007669"/>
    <property type="project" value="InterPro"/>
</dbReference>
<dbReference type="PRINTS" id="PR00686">
    <property type="entry name" value="TIFACTORIID"/>
</dbReference>
<keyword evidence="4" id="KW-1133">Transmembrane helix</keyword>
<keyword evidence="2" id="KW-0238">DNA-binding</keyword>
<name>A0AAW2VGR4_9LAMI</name>
<dbReference type="GO" id="GO:0003677">
    <property type="term" value="F:DNA binding"/>
    <property type="evidence" value="ECO:0007669"/>
    <property type="project" value="UniProtKB-KW"/>
</dbReference>
<accession>A0AAW2VGR4</accession>
<dbReference type="AlphaFoldDB" id="A0AAW2VGR4"/>
<dbReference type="InterPro" id="IPR000814">
    <property type="entry name" value="TBP"/>
</dbReference>
<gene>
    <name evidence="5" type="ORF">Slati_3020100</name>
</gene>
<dbReference type="Pfam" id="PF00352">
    <property type="entry name" value="TBP"/>
    <property type="match status" value="1"/>
</dbReference>
<keyword evidence="3" id="KW-0804">Transcription</keyword>
<reference evidence="5" key="2">
    <citation type="journal article" date="2024" name="Plant">
        <title>Genomic evolution and insights into agronomic trait innovations of Sesamum species.</title>
        <authorList>
            <person name="Miao H."/>
            <person name="Wang L."/>
            <person name="Qu L."/>
            <person name="Liu H."/>
            <person name="Sun Y."/>
            <person name="Le M."/>
            <person name="Wang Q."/>
            <person name="Wei S."/>
            <person name="Zheng Y."/>
            <person name="Lin W."/>
            <person name="Duan Y."/>
            <person name="Cao H."/>
            <person name="Xiong S."/>
            <person name="Wang X."/>
            <person name="Wei L."/>
            <person name="Li C."/>
            <person name="Ma Q."/>
            <person name="Ju M."/>
            <person name="Zhao R."/>
            <person name="Li G."/>
            <person name="Mu C."/>
            <person name="Tian Q."/>
            <person name="Mei H."/>
            <person name="Zhang T."/>
            <person name="Gao T."/>
            <person name="Zhang H."/>
        </authorList>
    </citation>
    <scope>NUCLEOTIDE SEQUENCE</scope>
    <source>
        <strain evidence="5">KEN1</strain>
    </source>
</reference>
<evidence type="ECO:0000256" key="1">
    <source>
        <dbReference type="ARBA" id="ARBA00005560"/>
    </source>
</evidence>
<comment type="similarity">
    <text evidence="1">Belongs to the TBP family.</text>
</comment>
<dbReference type="Gene3D" id="3.30.310.10">
    <property type="entry name" value="TATA-Binding Protein"/>
    <property type="match status" value="1"/>
</dbReference>